<reference evidence="2 3" key="1">
    <citation type="submission" date="2018-05" db="EMBL/GenBank/DDBJ databases">
        <title>Draft genome sequence of Scytalidium lignicola DSM 105466, a ubiquitous saprotrophic fungus.</title>
        <authorList>
            <person name="Buettner E."/>
            <person name="Gebauer A.M."/>
            <person name="Hofrichter M."/>
            <person name="Liers C."/>
            <person name="Kellner H."/>
        </authorList>
    </citation>
    <scope>NUCLEOTIDE SEQUENCE [LARGE SCALE GENOMIC DNA]</scope>
    <source>
        <strain evidence="2 3">DSM 105466</strain>
    </source>
</reference>
<protein>
    <submittedName>
        <fullName evidence="2">Uncharacterized protein</fullName>
    </submittedName>
</protein>
<keyword evidence="3" id="KW-1185">Reference proteome</keyword>
<feature type="signal peptide" evidence="1">
    <location>
        <begin position="1"/>
        <end position="29"/>
    </location>
</feature>
<feature type="non-terminal residue" evidence="2">
    <location>
        <position position="1"/>
    </location>
</feature>
<feature type="non-terminal residue" evidence="2">
    <location>
        <position position="488"/>
    </location>
</feature>
<dbReference type="OrthoDB" id="5414598at2759"/>
<dbReference type="EMBL" id="NCSJ02000010">
    <property type="protein sequence ID" value="RFU35318.1"/>
    <property type="molecule type" value="Genomic_DNA"/>
</dbReference>
<sequence length="488" mass="53229">MTTLTPAAIVGNMHSWTILTIAVAELASALPHSAVEIGPPTRVVGRQTDTQAAAVCPSTLAADDPASFRSADTDIYLDGFLNANGQAVLANDGNWIGLMDESTTDGGGFTSNLNCIELGGQTCIATDVDCKFFTPPQVWWVRREATHAHDFFTHAHEDLQDETIYNILSVDKMVEDFNFNKLGRDDVGLAENILKAISPFGSISDKAIKLNGGNGRLADKAGLVGAFIGLAGAGVALFDFLQNENGNTPPTPEELARAASDVLRGFFKKTNDMFNTINRQLFRGHPDQNEPYFLGNFIDGLKGIGMSPSDDSMHHITQIFSTGVFLPNGGTSPIKDVVQDAMKLMKLQLVGAIFAAQDVIVHRNTAGNEGSCNSIKGAYWDGSACFTMMHITIDNGYMIQKDFSEDEMNKMIDTNGDYAFDMEQLYKNVQSCNNKFVKYPDTSGIGLSWDGDYPPCAFPLRFFDCPNNPCNLELDPKDRYYHTQCLDG</sequence>
<dbReference type="Proteomes" id="UP000258309">
    <property type="component" value="Unassembled WGS sequence"/>
</dbReference>
<dbReference type="STRING" id="5539.A0A3E2HPM1"/>
<proteinExistence type="predicted"/>
<comment type="caution">
    <text evidence="2">The sequence shown here is derived from an EMBL/GenBank/DDBJ whole genome shotgun (WGS) entry which is preliminary data.</text>
</comment>
<feature type="chain" id="PRO_5017803022" evidence="1">
    <location>
        <begin position="30"/>
        <end position="488"/>
    </location>
</feature>
<evidence type="ECO:0000313" key="3">
    <source>
        <dbReference type="Proteomes" id="UP000258309"/>
    </source>
</evidence>
<name>A0A3E2HPM1_SCYLI</name>
<gene>
    <name evidence="2" type="ORF">B7463_g1021</name>
</gene>
<dbReference type="OMA" id="EYCWYIM"/>
<evidence type="ECO:0000256" key="1">
    <source>
        <dbReference type="SAM" id="SignalP"/>
    </source>
</evidence>
<keyword evidence="1" id="KW-0732">Signal</keyword>
<accession>A0A3E2HPM1</accession>
<dbReference type="AlphaFoldDB" id="A0A3E2HPM1"/>
<organism evidence="2 3">
    <name type="scientific">Scytalidium lignicola</name>
    <name type="common">Hyphomycete</name>
    <dbReference type="NCBI Taxonomy" id="5539"/>
    <lineage>
        <taxon>Eukaryota</taxon>
        <taxon>Fungi</taxon>
        <taxon>Dikarya</taxon>
        <taxon>Ascomycota</taxon>
        <taxon>Pezizomycotina</taxon>
        <taxon>Leotiomycetes</taxon>
        <taxon>Leotiomycetes incertae sedis</taxon>
        <taxon>Scytalidium</taxon>
    </lineage>
</organism>
<evidence type="ECO:0000313" key="2">
    <source>
        <dbReference type="EMBL" id="RFU35318.1"/>
    </source>
</evidence>